<keyword evidence="9" id="KW-1185">Reference proteome</keyword>
<proteinExistence type="predicted"/>
<feature type="domain" description="SD-repeat containing protein B" evidence="6">
    <location>
        <begin position="1233"/>
        <end position="1358"/>
    </location>
</feature>
<evidence type="ECO:0000256" key="2">
    <source>
        <dbReference type="ARBA" id="ARBA00022525"/>
    </source>
</evidence>
<dbReference type="InterPro" id="IPR055354">
    <property type="entry name" value="DUF7507"/>
</dbReference>
<feature type="domain" description="DUF7507" evidence="7">
    <location>
        <begin position="1006"/>
        <end position="1100"/>
    </location>
</feature>
<feature type="non-terminal residue" evidence="8">
    <location>
        <position position="1692"/>
    </location>
</feature>
<dbReference type="PANTHER" id="PTHR23303">
    <property type="entry name" value="CARBOXYPEPTIDASE REGULATORY REGION-CONTAINING"/>
    <property type="match status" value="1"/>
</dbReference>
<name>A0A0F0H4L2_LENAE</name>
<evidence type="ECO:0000256" key="1">
    <source>
        <dbReference type="ARBA" id="ARBA00004613"/>
    </source>
</evidence>
<accession>A0A0F0H4L2</accession>
<evidence type="ECO:0000259" key="7">
    <source>
        <dbReference type="Pfam" id="PF24346"/>
    </source>
</evidence>
<dbReference type="GO" id="GO:0005576">
    <property type="term" value="C:extracellular region"/>
    <property type="evidence" value="ECO:0007669"/>
    <property type="project" value="UniProtKB-SubCell"/>
</dbReference>
<organism evidence="8 9">
    <name type="scientific">Lentzea aerocolonigenes</name>
    <name type="common">Lechevalieria aerocolonigenes</name>
    <name type="synonym">Saccharothrix aerocolonigenes</name>
    <dbReference type="NCBI Taxonomy" id="68170"/>
    <lineage>
        <taxon>Bacteria</taxon>
        <taxon>Bacillati</taxon>
        <taxon>Actinomycetota</taxon>
        <taxon>Actinomycetes</taxon>
        <taxon>Pseudonocardiales</taxon>
        <taxon>Pseudonocardiaceae</taxon>
        <taxon>Lentzea</taxon>
    </lineage>
</organism>
<evidence type="ECO:0000256" key="3">
    <source>
        <dbReference type="ARBA" id="ARBA00022729"/>
    </source>
</evidence>
<evidence type="ECO:0000313" key="8">
    <source>
        <dbReference type="EMBL" id="KJK49257.1"/>
    </source>
</evidence>
<dbReference type="Pfam" id="PF17210">
    <property type="entry name" value="SdrD_B"/>
    <property type="match status" value="5"/>
</dbReference>
<dbReference type="InterPro" id="IPR013783">
    <property type="entry name" value="Ig-like_fold"/>
</dbReference>
<dbReference type="Proteomes" id="UP000033393">
    <property type="component" value="Unassembled WGS sequence"/>
</dbReference>
<feature type="domain" description="SD-repeat containing protein B" evidence="6">
    <location>
        <begin position="1487"/>
        <end position="1605"/>
    </location>
</feature>
<feature type="region of interest" description="Disordered" evidence="4">
    <location>
        <begin position="607"/>
        <end position="639"/>
    </location>
</feature>
<dbReference type="PANTHER" id="PTHR23303:SF15">
    <property type="entry name" value="COLOSSIN-A"/>
    <property type="match status" value="1"/>
</dbReference>
<evidence type="ECO:0000256" key="4">
    <source>
        <dbReference type="SAM" id="MobiDB-lite"/>
    </source>
</evidence>
<dbReference type="SUPFAM" id="SSF117074">
    <property type="entry name" value="Hypothetical protein PA1324"/>
    <property type="match status" value="5"/>
</dbReference>
<comment type="caution">
    <text evidence="8">The sequence shown here is derived from an EMBL/GenBank/DDBJ whole genome shotgun (WGS) entry which is preliminary data.</text>
</comment>
<protein>
    <recommendedName>
        <fullName evidence="10">Gram-positive cocci surface proteins LPxTG domain-containing protein</fullName>
    </recommendedName>
</protein>
<feature type="chain" id="PRO_5002441849" description="Gram-positive cocci surface proteins LPxTG domain-containing protein" evidence="5">
    <location>
        <begin position="21"/>
        <end position="1692"/>
    </location>
</feature>
<sequence>MFTVLLLVVGSVMTAPAANAAPELKIDKAVNVTDAPSGGQIEYTIGVSCASFEGESCAGAVVRDPLPSYLDINNNTQFAIPLFKVGAGAGISDDGQIVGNEVVWTMGPGFIGGVTAQLKLVVTTPQGITPEGAVLVNHASVQLAPQAPVVSQQDVRTTLHAASAIKAEKTGPTQVLSGSNGSYQVRACFAPQSNPNVGLLDIDNAQLVDTFPAGAVVVSSDGGVVSGNTITWNIGRMDVGALQPTGGCVQRNVVLNFPTANFPPNAPPVVNTVVASGTNPSGQPIPPSTASVSTGITGDATISGYLSKQASRGSLANGEDVFWYYGVANNGTGNLDTFRIDDVIDSNLKVTQFAPGFWPGNATLQITYDTNTGQTNVPLPGSPFAPGATPVDPASLNLPPGTEITAVHYVWSGVLEPGWGASYVGIGTTVRNPGWDGTPLTDNEQVTNCLDASVTGAGQTVPLQRFCASATFRDNPVRAYVSTSATGNPGGANVGVVGGLFAFTTVAGVGNDTFGPLTQPVVTVRLPAGFTLDGTYTFDPGTSGLPAPDQFEQVPLGPGGTLLRWTWPAGTSVTAGKTWSLNYNVRVGPTVTPGGIPYDSTISPGDAASPVFECSSQNPEGLRNEADGDDRDGDDRNTDPICFHQEGLTVLETTNLTSFKQVRGQVDAEQGLGFSSSGHTYPGGQVDYRISVVNSTSATFAAGTQVIDILPRVGDTGVIGTGQRGSQFDVQLTGQITGAGATIEYNTSGNPCRPEVGGPTTGCDATPWVPWAVVAGDPTSVKSIRFTFDGPIAPGGSLTFEWPMRAETGATPGEIAYNSFAYHAIPANGDPLPPSEPERVPVIVEPLPALGVVGDRVWSDTNANGVQDNGEEGIGGVRVQLWQPGPDGVVGTGDDTMVNNGETFTDSSDATKGQYLFTALPAGNYYVRFFPPAGMIASPANQGDNALDSDGNANSASPNYGWTEAFALGQAQDDRTWDMGLVQATPSIHIEKYVTGGSAVQDDADAAPGPSIPIGSPVTWTYVVTNTGNMDLKDVQVTDDRGVVLTCPGMPAPTDVFLRGASFTCTGTGTAQAGDYVNVGTTSGQPVDTAGQPSGGRVTSTDPAHYTGTDPLTASVGDFVWRDLDGDGVQDAGEPGVSGVAVELFRQDPGGPVSVGTTTTDANGFYQFTGLPAGSYSVKFTAPAGMVASPQNQGGDDAVDSDGDAGGTTQVFTLDIGEHDTTWDQGLILPANATIGDFVWRDLDGDGVQDAGEPGVQGVTVQLFTTGPDGQAGTADDVSLGTHDTDVNGFYLFTDLPAGTYFLKFLAPSGTYITPRNQGGDDAVDSDADATVAGPAYGRTEVITLDQGEVDRTWDMGLVQAQIDIEKYVTGGSAVRDDADNPPGPTVPNGSAVTWTYVVTNTGQLPLTNVVVTDDKGVTITCPNQPSVLAPGASFECTASGTAVPGLYRNVGDVVGDVVDGSGQPTSDEVRDSDAAHYTGVDPSTGSVGDFVWADTNGNGVQDAGEAGVPGVTVELVNAGADGQAGTGDDVSIGTKITGANGDYLFTGLSAGSYFVRFTAPAGTALSPQNQGGNDAVDSDGDAAGVTAVFALAQGQQDLSWDQGVVPPVGSVGDRVWTDADGDGVQDAGEPGVPGVTVELFAAGPDGQAGTGDDVSLGTKTTDANGAYLFTGLPAGSYFVRFVVPAGSYVSP</sequence>
<evidence type="ECO:0000256" key="5">
    <source>
        <dbReference type="SAM" id="SignalP"/>
    </source>
</evidence>
<dbReference type="EMBL" id="JYJG01000087">
    <property type="protein sequence ID" value="KJK49257.1"/>
    <property type="molecule type" value="Genomic_DNA"/>
</dbReference>
<evidence type="ECO:0000313" key="9">
    <source>
        <dbReference type="Proteomes" id="UP000033393"/>
    </source>
</evidence>
<comment type="subcellular location">
    <subcellularLocation>
        <location evidence="1">Secreted</location>
    </subcellularLocation>
</comment>
<reference evidence="8 9" key="1">
    <citation type="submission" date="2015-02" db="EMBL/GenBank/DDBJ databases">
        <authorList>
            <person name="Ju K.-S."/>
            <person name="Doroghazi J.R."/>
            <person name="Metcalf W."/>
        </authorList>
    </citation>
    <scope>NUCLEOTIDE SEQUENCE [LARGE SCALE GENOMIC DNA]</scope>
    <source>
        <strain evidence="8 9">NRRL B-16140</strain>
    </source>
</reference>
<feature type="domain" description="DUF7507" evidence="7">
    <location>
        <begin position="1389"/>
        <end position="1442"/>
    </location>
</feature>
<feature type="domain" description="SD-repeat containing protein B" evidence="6">
    <location>
        <begin position="853"/>
        <end position="981"/>
    </location>
</feature>
<evidence type="ECO:0000259" key="6">
    <source>
        <dbReference type="Pfam" id="PF17210"/>
    </source>
</evidence>
<evidence type="ECO:0008006" key="10">
    <source>
        <dbReference type="Google" id="ProtNLM"/>
    </source>
</evidence>
<keyword evidence="3 5" id="KW-0732">Signal</keyword>
<feature type="domain" description="SD-repeat containing protein B" evidence="6">
    <location>
        <begin position="1114"/>
        <end position="1227"/>
    </location>
</feature>
<feature type="signal peptide" evidence="5">
    <location>
        <begin position="1"/>
        <end position="20"/>
    </location>
</feature>
<dbReference type="GO" id="GO:0005975">
    <property type="term" value="P:carbohydrate metabolic process"/>
    <property type="evidence" value="ECO:0007669"/>
    <property type="project" value="UniProtKB-ARBA"/>
</dbReference>
<dbReference type="Gene3D" id="2.60.40.10">
    <property type="entry name" value="Immunoglobulins"/>
    <property type="match status" value="5"/>
</dbReference>
<feature type="region of interest" description="Disordered" evidence="4">
    <location>
        <begin position="1083"/>
        <end position="1110"/>
    </location>
</feature>
<dbReference type="InterPro" id="IPR033764">
    <property type="entry name" value="Sdr_B"/>
</dbReference>
<dbReference type="Pfam" id="PF24346">
    <property type="entry name" value="DUF7507"/>
    <property type="match status" value="2"/>
</dbReference>
<gene>
    <name evidence="8" type="ORF">UK23_14950</name>
</gene>
<feature type="domain" description="SD-repeat containing protein B" evidence="6">
    <location>
        <begin position="1611"/>
        <end position="1691"/>
    </location>
</feature>
<keyword evidence="2" id="KW-0964">Secreted</keyword>
<dbReference type="InterPro" id="IPR051417">
    <property type="entry name" value="SDr/BOS_complex"/>
</dbReference>